<organism evidence="3 4">
    <name type="scientific">Geovibrio thiophilus</name>
    <dbReference type="NCBI Taxonomy" id="139438"/>
    <lineage>
        <taxon>Bacteria</taxon>
        <taxon>Pseudomonadati</taxon>
        <taxon>Deferribacterota</taxon>
        <taxon>Deferribacteres</taxon>
        <taxon>Deferribacterales</taxon>
        <taxon>Geovibrionaceae</taxon>
        <taxon>Geovibrio</taxon>
    </lineage>
</organism>
<dbReference type="OrthoDB" id="5368584at2"/>
<dbReference type="Pfam" id="PF05016">
    <property type="entry name" value="ParE_toxin"/>
    <property type="match status" value="1"/>
</dbReference>
<keyword evidence="4" id="KW-1185">Reference proteome</keyword>
<evidence type="ECO:0000256" key="2">
    <source>
        <dbReference type="ARBA" id="ARBA00022649"/>
    </source>
</evidence>
<dbReference type="EMBL" id="CP035108">
    <property type="protein sequence ID" value="QAR32037.1"/>
    <property type="molecule type" value="Genomic_DNA"/>
</dbReference>
<gene>
    <name evidence="3" type="ORF">EP073_01050</name>
</gene>
<dbReference type="AlphaFoldDB" id="A0A3R5YXR5"/>
<reference evidence="3 4" key="1">
    <citation type="submission" date="2019-01" db="EMBL/GenBank/DDBJ databases">
        <title>Geovibrio thiophilus DSM 11263, complete genome.</title>
        <authorList>
            <person name="Spring S."/>
            <person name="Bunk B."/>
            <person name="Sproer C."/>
        </authorList>
    </citation>
    <scope>NUCLEOTIDE SEQUENCE [LARGE SCALE GENOMIC DNA]</scope>
    <source>
        <strain evidence="3 4">DSM 11263</strain>
    </source>
</reference>
<proteinExistence type="inferred from homology"/>
<name>A0A3R5YXR5_9BACT</name>
<evidence type="ECO:0000256" key="1">
    <source>
        <dbReference type="ARBA" id="ARBA00006226"/>
    </source>
</evidence>
<sequence length="105" mass="11778">MSSTYNVSLSEKAVEDIGRLDGSIKKLVAKQLQALRSNPFKGESLGSKAGIDLNGCYKLYVHKKQVRIVYQVIDDELLVFVVGIGKRENLEVYKEIFKRLQSGQS</sequence>
<protein>
    <submittedName>
        <fullName evidence="3">Type II toxin-antitoxin system RelE/ParE family toxin</fullName>
    </submittedName>
</protein>
<comment type="similarity">
    <text evidence="1">Belongs to the RelE toxin family.</text>
</comment>
<keyword evidence="2" id="KW-1277">Toxin-antitoxin system</keyword>
<dbReference type="RefSeq" id="WP_128465324.1">
    <property type="nucleotide sequence ID" value="NZ_CP035108.1"/>
</dbReference>
<dbReference type="PANTHER" id="PTHR35601">
    <property type="entry name" value="TOXIN RELE"/>
    <property type="match status" value="1"/>
</dbReference>
<dbReference type="InterPro" id="IPR007712">
    <property type="entry name" value="RelE/ParE_toxin"/>
</dbReference>
<evidence type="ECO:0000313" key="4">
    <source>
        <dbReference type="Proteomes" id="UP000287502"/>
    </source>
</evidence>
<accession>A0A3R5YXR5</accession>
<dbReference type="KEGG" id="gtl:EP073_01050"/>
<dbReference type="Proteomes" id="UP000287502">
    <property type="component" value="Chromosome"/>
</dbReference>
<dbReference type="InterPro" id="IPR035093">
    <property type="entry name" value="RelE/ParE_toxin_dom_sf"/>
</dbReference>
<evidence type="ECO:0000313" key="3">
    <source>
        <dbReference type="EMBL" id="QAR32037.1"/>
    </source>
</evidence>
<dbReference type="PANTHER" id="PTHR35601:SF1">
    <property type="entry name" value="TOXIN RELE"/>
    <property type="match status" value="1"/>
</dbReference>
<dbReference type="Gene3D" id="3.30.2310.20">
    <property type="entry name" value="RelE-like"/>
    <property type="match status" value="1"/>
</dbReference>
<dbReference type="SUPFAM" id="SSF143011">
    <property type="entry name" value="RelE-like"/>
    <property type="match status" value="1"/>
</dbReference>